<gene>
    <name evidence="1" type="ORF">TTHERM_001321602</name>
</gene>
<dbReference type="RefSeq" id="XP_012651937.1">
    <property type="nucleotide sequence ID" value="XM_012796483.1"/>
</dbReference>
<dbReference type="GeneID" id="24442152"/>
<dbReference type="AlphaFoldDB" id="W7X836"/>
<reference evidence="2" key="1">
    <citation type="journal article" date="2006" name="PLoS Biol.">
        <title>Macronuclear genome sequence of the ciliate Tetrahymena thermophila, a model eukaryote.</title>
        <authorList>
            <person name="Eisen J.A."/>
            <person name="Coyne R.S."/>
            <person name="Wu M."/>
            <person name="Wu D."/>
            <person name="Thiagarajan M."/>
            <person name="Wortman J.R."/>
            <person name="Badger J.H."/>
            <person name="Ren Q."/>
            <person name="Amedeo P."/>
            <person name="Jones K.M."/>
            <person name="Tallon L.J."/>
            <person name="Delcher A.L."/>
            <person name="Salzberg S.L."/>
            <person name="Silva J.C."/>
            <person name="Haas B.J."/>
            <person name="Majoros W.H."/>
            <person name="Farzad M."/>
            <person name="Carlton J.M."/>
            <person name="Smith R.K. Jr."/>
            <person name="Garg J."/>
            <person name="Pearlman R.E."/>
            <person name="Karrer K.M."/>
            <person name="Sun L."/>
            <person name="Manning G."/>
            <person name="Elde N.C."/>
            <person name="Turkewitz A.P."/>
            <person name="Asai D.J."/>
            <person name="Wilkes D.E."/>
            <person name="Wang Y."/>
            <person name="Cai H."/>
            <person name="Collins K."/>
            <person name="Stewart B.A."/>
            <person name="Lee S.R."/>
            <person name="Wilamowska K."/>
            <person name="Weinberg Z."/>
            <person name="Ruzzo W.L."/>
            <person name="Wloga D."/>
            <person name="Gaertig J."/>
            <person name="Frankel J."/>
            <person name="Tsao C.-C."/>
            <person name="Gorovsky M.A."/>
            <person name="Keeling P.J."/>
            <person name="Waller R.F."/>
            <person name="Patron N.J."/>
            <person name="Cherry J.M."/>
            <person name="Stover N.A."/>
            <person name="Krieger C.J."/>
            <person name="del Toro C."/>
            <person name="Ryder H.F."/>
            <person name="Williamson S.C."/>
            <person name="Barbeau R.A."/>
            <person name="Hamilton E.P."/>
            <person name="Orias E."/>
        </authorList>
    </citation>
    <scope>NUCLEOTIDE SEQUENCE [LARGE SCALE GENOMIC DNA]</scope>
    <source>
        <strain evidence="2">SB210</strain>
    </source>
</reference>
<proteinExistence type="predicted"/>
<sequence>MNAPGKKFLAPLYGSSLKAQKSILTKRGSVNLGAAQTIAPPLLPLPVIFLQGVIKMQGTSNYSELSQKKIYSKKNQTPRISFVSLVSKALSFEYDLGSLLMAYSSNQKQAILSLSIYERSPNDFACPSQLMPSSQVEPLQLFQQTKPLIQGSRIPGLKPLWSLMQFKRFLFSLTFQAKLFKTSQFESIGD</sequence>
<evidence type="ECO:0000313" key="2">
    <source>
        <dbReference type="Proteomes" id="UP000009168"/>
    </source>
</evidence>
<evidence type="ECO:0000313" key="1">
    <source>
        <dbReference type="EMBL" id="EWS75530.1"/>
    </source>
</evidence>
<dbReference type="Proteomes" id="UP000009168">
    <property type="component" value="Unassembled WGS sequence"/>
</dbReference>
<keyword evidence="2" id="KW-1185">Reference proteome</keyword>
<accession>W7X836</accession>
<dbReference type="EMBL" id="GG662771">
    <property type="protein sequence ID" value="EWS75530.1"/>
    <property type="molecule type" value="Genomic_DNA"/>
</dbReference>
<dbReference type="InParanoid" id="W7X836"/>
<name>W7X836_TETTS</name>
<dbReference type="KEGG" id="tet:TTHERM_001321602"/>
<organism evidence="1 2">
    <name type="scientific">Tetrahymena thermophila (strain SB210)</name>
    <dbReference type="NCBI Taxonomy" id="312017"/>
    <lineage>
        <taxon>Eukaryota</taxon>
        <taxon>Sar</taxon>
        <taxon>Alveolata</taxon>
        <taxon>Ciliophora</taxon>
        <taxon>Intramacronucleata</taxon>
        <taxon>Oligohymenophorea</taxon>
        <taxon>Hymenostomatida</taxon>
        <taxon>Tetrahymenina</taxon>
        <taxon>Tetrahymenidae</taxon>
        <taxon>Tetrahymena</taxon>
    </lineage>
</organism>
<protein>
    <submittedName>
        <fullName evidence="1">Uncharacterized protein</fullName>
    </submittedName>
</protein>